<dbReference type="Proteomes" id="UP000315753">
    <property type="component" value="Unassembled WGS sequence"/>
</dbReference>
<dbReference type="InterPro" id="IPR005537">
    <property type="entry name" value="RAMP_III_fam"/>
</dbReference>
<name>A0A540UVT8_9BACL</name>
<dbReference type="InterPro" id="IPR007522">
    <property type="entry name" value="CRISPR-assoc_prot_TM1795"/>
</dbReference>
<organism evidence="3 4">
    <name type="scientific">Ureibacillus terrenus</name>
    <dbReference type="NCBI Taxonomy" id="118246"/>
    <lineage>
        <taxon>Bacteria</taxon>
        <taxon>Bacillati</taxon>
        <taxon>Bacillota</taxon>
        <taxon>Bacilli</taxon>
        <taxon>Bacillales</taxon>
        <taxon>Caryophanaceae</taxon>
        <taxon>Ureibacillus</taxon>
    </lineage>
</organism>
<dbReference type="AlphaFoldDB" id="A0A540UVT8"/>
<dbReference type="Pfam" id="PF03787">
    <property type="entry name" value="RAMPs"/>
    <property type="match status" value="1"/>
</dbReference>
<comment type="caution">
    <text evidence="3">The sequence shown here is derived from an EMBL/GenBank/DDBJ whole genome shotgun (WGS) entry which is preliminary data.</text>
</comment>
<dbReference type="RefSeq" id="WP_141603300.1">
    <property type="nucleotide sequence ID" value="NZ_JARMSC010000020.1"/>
</dbReference>
<protein>
    <submittedName>
        <fullName evidence="3">Type III-B CRISPR module RAMP protein Cmr1</fullName>
    </submittedName>
</protein>
<keyword evidence="1" id="KW-0051">Antiviral defense</keyword>
<feature type="domain" description="CRISPR type III-associated protein" evidence="2">
    <location>
        <begin position="23"/>
        <end position="162"/>
    </location>
</feature>
<dbReference type="NCBIfam" id="TIGR01894">
    <property type="entry name" value="cas_TM1795_cmr1"/>
    <property type="match status" value="1"/>
</dbReference>
<reference evidence="3 4" key="1">
    <citation type="submission" date="2019-06" db="EMBL/GenBank/DDBJ databases">
        <title>Genome sequence of Ureibacillus terrenus.</title>
        <authorList>
            <person name="Maclea K.S."/>
            <person name="Simoes M."/>
        </authorList>
    </citation>
    <scope>NUCLEOTIDE SEQUENCE [LARGE SCALE GENOMIC DNA]</scope>
    <source>
        <strain evidence="3 4">ATCC BAA-384</strain>
    </source>
</reference>
<proteinExistence type="predicted"/>
<dbReference type="OrthoDB" id="190500at2"/>
<dbReference type="GO" id="GO:0051607">
    <property type="term" value="P:defense response to virus"/>
    <property type="evidence" value="ECO:0007669"/>
    <property type="project" value="UniProtKB-KW"/>
</dbReference>
<gene>
    <name evidence="3" type="primary">cmr1</name>
    <name evidence="3" type="ORF">FKZ59_13625</name>
</gene>
<sequence length="301" mass="34558">MNHSQLLELALNKTALQSKTYQLKTITPLGVHGASGSQFEAEFRIPSLRGVIRYWWRAVQHMDEPKELLQLETKKFGGTSVNAQKSPVAFVVEKPWIVRNYKKFVLPHKNSSPMTCLPEQKEIPVKMLVKRNEDVAFYENVFHLFSMLGSMGQRARRGFGSIQLSEYEDIDDFINELMRTLNYFGIDVMFNSSHSLKVRNYEKLSHPTIASIWFGRPYTSAWDVVIAYAKASSKNQTGMLGQVSDKKRNKKRFASPLWGSVKEIGGKYYPVITELQSQSITNMKKYENERNEFLEVLGVSI</sequence>
<evidence type="ECO:0000313" key="3">
    <source>
        <dbReference type="EMBL" id="TQE88537.1"/>
    </source>
</evidence>
<dbReference type="EMBL" id="VIGD01000028">
    <property type="protein sequence ID" value="TQE88537.1"/>
    <property type="molecule type" value="Genomic_DNA"/>
</dbReference>
<evidence type="ECO:0000256" key="1">
    <source>
        <dbReference type="ARBA" id="ARBA00023118"/>
    </source>
</evidence>
<evidence type="ECO:0000313" key="4">
    <source>
        <dbReference type="Proteomes" id="UP000315753"/>
    </source>
</evidence>
<keyword evidence="4" id="KW-1185">Reference proteome</keyword>
<evidence type="ECO:0000259" key="2">
    <source>
        <dbReference type="Pfam" id="PF03787"/>
    </source>
</evidence>
<accession>A0A540UVT8</accession>